<evidence type="ECO:0000313" key="1">
    <source>
        <dbReference type="EMBL" id="KAK2886904.1"/>
    </source>
</evidence>
<accession>A0AA88PLE5</accession>
<name>A0AA88PLE5_9TELE</name>
<sequence>MEEGGRDRRLAELATGAGGERVALAPWRIAIYRDRDTYVDIGRAAYGLLPCGFSAVWIHSDGTHSLQRMRSVILT</sequence>
<dbReference type="Proteomes" id="UP001187343">
    <property type="component" value="Unassembled WGS sequence"/>
</dbReference>
<keyword evidence="2" id="KW-1185">Reference proteome</keyword>
<gene>
    <name evidence="1" type="ORF">Q8A67_015132</name>
</gene>
<proteinExistence type="predicted"/>
<organism evidence="1 2">
    <name type="scientific">Cirrhinus molitorella</name>
    <name type="common">mud carp</name>
    <dbReference type="NCBI Taxonomy" id="172907"/>
    <lineage>
        <taxon>Eukaryota</taxon>
        <taxon>Metazoa</taxon>
        <taxon>Chordata</taxon>
        <taxon>Craniata</taxon>
        <taxon>Vertebrata</taxon>
        <taxon>Euteleostomi</taxon>
        <taxon>Actinopterygii</taxon>
        <taxon>Neopterygii</taxon>
        <taxon>Teleostei</taxon>
        <taxon>Ostariophysi</taxon>
        <taxon>Cypriniformes</taxon>
        <taxon>Cyprinidae</taxon>
        <taxon>Labeoninae</taxon>
        <taxon>Labeonini</taxon>
        <taxon>Cirrhinus</taxon>
    </lineage>
</organism>
<evidence type="ECO:0000313" key="2">
    <source>
        <dbReference type="Proteomes" id="UP001187343"/>
    </source>
</evidence>
<dbReference type="AlphaFoldDB" id="A0AA88PLE5"/>
<reference evidence="1" key="1">
    <citation type="submission" date="2023-08" db="EMBL/GenBank/DDBJ databases">
        <title>Chromosome-level Genome Assembly of mud carp (Cirrhinus molitorella).</title>
        <authorList>
            <person name="Liu H."/>
        </authorList>
    </citation>
    <scope>NUCLEOTIDE SEQUENCE</scope>
    <source>
        <strain evidence="1">Prfri</strain>
        <tissue evidence="1">Muscle</tissue>
    </source>
</reference>
<comment type="caution">
    <text evidence="1">The sequence shown here is derived from an EMBL/GenBank/DDBJ whole genome shotgun (WGS) entry which is preliminary data.</text>
</comment>
<protein>
    <submittedName>
        <fullName evidence="1">Uncharacterized protein</fullName>
    </submittedName>
</protein>
<dbReference type="EMBL" id="JAUYZG010000015">
    <property type="protein sequence ID" value="KAK2886904.1"/>
    <property type="molecule type" value="Genomic_DNA"/>
</dbReference>